<gene>
    <name evidence="1" type="ORF">P3W85_20395</name>
</gene>
<reference evidence="1 2" key="1">
    <citation type="submission" date="2023-03" db="EMBL/GenBank/DDBJ databases">
        <title>Draft assemblies of triclosan tolerant bacteria isolated from returned activated sludge.</title>
        <authorList>
            <person name="Van Hamelsveld S."/>
        </authorList>
    </citation>
    <scope>NUCLEOTIDE SEQUENCE [LARGE SCALE GENOMIC DNA]</scope>
    <source>
        <strain evidence="1 2">GW210010_S58</strain>
    </source>
</reference>
<proteinExistence type="predicted"/>
<comment type="caution">
    <text evidence="1">The sequence shown here is derived from an EMBL/GenBank/DDBJ whole genome shotgun (WGS) entry which is preliminary data.</text>
</comment>
<organism evidence="1 2">
    <name type="scientific">Cupriavidus basilensis</name>
    <dbReference type="NCBI Taxonomy" id="68895"/>
    <lineage>
        <taxon>Bacteria</taxon>
        <taxon>Pseudomonadati</taxon>
        <taxon>Pseudomonadota</taxon>
        <taxon>Betaproteobacteria</taxon>
        <taxon>Burkholderiales</taxon>
        <taxon>Burkholderiaceae</taxon>
        <taxon>Cupriavidus</taxon>
    </lineage>
</organism>
<keyword evidence="2" id="KW-1185">Reference proteome</keyword>
<protein>
    <recommendedName>
        <fullName evidence="3">Toxin CptA</fullName>
    </recommendedName>
</protein>
<evidence type="ECO:0000313" key="2">
    <source>
        <dbReference type="Proteomes" id="UP001216674"/>
    </source>
</evidence>
<dbReference type="EMBL" id="JARJLM010000349">
    <property type="protein sequence ID" value="MDF3835302.1"/>
    <property type="molecule type" value="Genomic_DNA"/>
</dbReference>
<evidence type="ECO:0000313" key="1">
    <source>
        <dbReference type="EMBL" id="MDF3835302.1"/>
    </source>
</evidence>
<dbReference type="Proteomes" id="UP001216674">
    <property type="component" value="Unassembled WGS sequence"/>
</dbReference>
<dbReference type="RefSeq" id="WP_017229335.1">
    <property type="nucleotide sequence ID" value="NZ_JARJLM010000349.1"/>
</dbReference>
<evidence type="ECO:0008006" key="3">
    <source>
        <dbReference type="Google" id="ProtNLM"/>
    </source>
</evidence>
<sequence>MRWALALFLACELAAFALLAREGVHALERSSQGWNLPQWLMVLGLAALCAWLSCQWPALWRGAACTYCGLAQGRDSTGRPAISIGLPDGRRAVARVESSWELGELALVLALEPVSGHAPRVLLVNRACADADALRLLRRRLRVARRERLGTGDAN</sequence>
<name>A0ABT6ASR6_9BURK</name>
<accession>A0ABT6ASR6</accession>